<feature type="binding site" evidence="7">
    <location>
        <begin position="41"/>
        <end position="42"/>
    </location>
    <ligand>
        <name>FAD</name>
        <dbReference type="ChEBI" id="CHEBI:57692"/>
    </ligand>
</feature>
<dbReference type="PIRSF" id="PIRSF000189">
    <property type="entry name" value="D-aa_oxidase"/>
    <property type="match status" value="1"/>
</dbReference>
<evidence type="ECO:0000256" key="3">
    <source>
        <dbReference type="ARBA" id="ARBA00006730"/>
    </source>
</evidence>
<dbReference type="Gene3D" id="3.30.9.10">
    <property type="entry name" value="D-Amino Acid Oxidase, subunit A, domain 2"/>
    <property type="match status" value="1"/>
</dbReference>
<dbReference type="InterPro" id="IPR006181">
    <property type="entry name" value="D-amino_acid_oxidase_CS"/>
</dbReference>
<dbReference type="AlphaFoldDB" id="A0A9P0CXH2"/>
<dbReference type="PANTHER" id="PTHR11530">
    <property type="entry name" value="D-AMINO ACID OXIDASE"/>
    <property type="match status" value="1"/>
</dbReference>
<dbReference type="GO" id="GO:0003884">
    <property type="term" value="F:D-amino-acid oxidase activity"/>
    <property type="evidence" value="ECO:0007669"/>
    <property type="project" value="InterPro"/>
</dbReference>
<keyword evidence="6" id="KW-0560">Oxidoreductase</keyword>
<reference evidence="9" key="1">
    <citation type="submission" date="2022-01" db="EMBL/GenBank/DDBJ databases">
        <authorList>
            <person name="King R."/>
        </authorList>
    </citation>
    <scope>NUCLEOTIDE SEQUENCE</scope>
</reference>
<protein>
    <recommendedName>
        <fullName evidence="8">FAD dependent oxidoreductase domain-containing protein</fullName>
    </recommendedName>
</protein>
<name>A0A9P0CXH2_9CUCU</name>
<evidence type="ECO:0000256" key="4">
    <source>
        <dbReference type="ARBA" id="ARBA00022630"/>
    </source>
</evidence>
<dbReference type="Proteomes" id="UP001153636">
    <property type="component" value="Chromosome 3"/>
</dbReference>
<dbReference type="OrthoDB" id="2015447at2759"/>
<feature type="binding site" evidence="7">
    <location>
        <position position="184"/>
    </location>
    <ligand>
        <name>FAD</name>
        <dbReference type="ChEBI" id="CHEBI:57692"/>
    </ligand>
</feature>
<dbReference type="PANTHER" id="PTHR11530:SF11">
    <property type="entry name" value="D-ASPARTATE OXIDASE"/>
    <property type="match status" value="1"/>
</dbReference>
<dbReference type="PROSITE" id="PS00677">
    <property type="entry name" value="DAO"/>
    <property type="match status" value="1"/>
</dbReference>
<dbReference type="Gene3D" id="3.40.50.720">
    <property type="entry name" value="NAD(P)-binding Rossmann-like Domain"/>
    <property type="match status" value="1"/>
</dbReference>
<dbReference type="GO" id="GO:0019478">
    <property type="term" value="P:D-amino acid catabolic process"/>
    <property type="evidence" value="ECO:0007669"/>
    <property type="project" value="TreeGrafter"/>
</dbReference>
<comment type="cofactor">
    <cofactor evidence="1 7">
        <name>FAD</name>
        <dbReference type="ChEBI" id="CHEBI:57692"/>
    </cofactor>
</comment>
<feature type="binding site" evidence="7">
    <location>
        <position position="280"/>
    </location>
    <ligand>
        <name>D-dopa</name>
        <dbReference type="ChEBI" id="CHEBI:149689"/>
    </ligand>
</feature>
<keyword evidence="5 7" id="KW-0274">FAD</keyword>
<feature type="domain" description="FAD dependent oxidoreductase" evidence="8">
    <location>
        <begin position="4"/>
        <end position="327"/>
    </location>
</feature>
<evidence type="ECO:0000256" key="1">
    <source>
        <dbReference type="ARBA" id="ARBA00001974"/>
    </source>
</evidence>
<feature type="binding site" evidence="7">
    <location>
        <begin position="310"/>
        <end position="315"/>
    </location>
    <ligand>
        <name>FAD</name>
        <dbReference type="ChEBI" id="CHEBI:57692"/>
    </ligand>
</feature>
<accession>A0A9P0CXH2</accession>
<evidence type="ECO:0000256" key="5">
    <source>
        <dbReference type="ARBA" id="ARBA00022827"/>
    </source>
</evidence>
<evidence type="ECO:0000256" key="6">
    <source>
        <dbReference type="ARBA" id="ARBA00023002"/>
    </source>
</evidence>
<keyword evidence="10" id="KW-1185">Reference proteome</keyword>
<evidence type="ECO:0000256" key="7">
    <source>
        <dbReference type="PIRSR" id="PIRSR000189-1"/>
    </source>
</evidence>
<proteinExistence type="inferred from homology"/>
<dbReference type="InterPro" id="IPR006076">
    <property type="entry name" value="FAD-dep_OxRdtase"/>
</dbReference>
<evidence type="ECO:0000256" key="2">
    <source>
        <dbReference type="ARBA" id="ARBA00004253"/>
    </source>
</evidence>
<comment type="subcellular location">
    <subcellularLocation>
        <location evidence="2">Peroxisome matrix</location>
    </subcellularLocation>
</comment>
<dbReference type="SUPFAM" id="SSF54373">
    <property type="entry name" value="FAD-linked reductases, C-terminal domain"/>
    <property type="match status" value="1"/>
</dbReference>
<feature type="binding site" evidence="7">
    <location>
        <position position="226"/>
    </location>
    <ligand>
        <name>D-dopa</name>
        <dbReference type="ChEBI" id="CHEBI:149689"/>
    </ligand>
</feature>
<dbReference type="EMBL" id="OV651815">
    <property type="protein sequence ID" value="CAH1108045.1"/>
    <property type="molecule type" value="Genomic_DNA"/>
</dbReference>
<dbReference type="SUPFAM" id="SSF51971">
    <property type="entry name" value="Nucleotide-binding domain"/>
    <property type="match status" value="1"/>
</dbReference>
<dbReference type="GO" id="GO:0071949">
    <property type="term" value="F:FAD binding"/>
    <property type="evidence" value="ECO:0007669"/>
    <property type="project" value="InterPro"/>
</dbReference>
<evidence type="ECO:0000313" key="9">
    <source>
        <dbReference type="EMBL" id="CAH1108045.1"/>
    </source>
</evidence>
<dbReference type="GO" id="GO:0005782">
    <property type="term" value="C:peroxisomal matrix"/>
    <property type="evidence" value="ECO:0007669"/>
    <property type="project" value="UniProtKB-SubCell"/>
</dbReference>
<dbReference type="InterPro" id="IPR023209">
    <property type="entry name" value="DAO"/>
</dbReference>
<evidence type="ECO:0000313" key="10">
    <source>
        <dbReference type="Proteomes" id="UP001153636"/>
    </source>
</evidence>
<sequence>MAEVAIVGCGIIGMTTAMCLQERYPTLRLTIFAKETSPNTTSDVAAGFWEPFIVGNTSEEKIKLWSGTTYKQLLKWWREGKAKEYGICLLPALFFTEETEFRLPAWLDETLGYQKLSQSTLNDMSQKYNLKLNNGFTFISFTWEASIALPYFQQKFTENGGKIVIREINSLDDLSSFDVVVNCTGLGSRNFVSDSSVEPVRGQIEKVQAPWQFLIKIINSDEKLGYIIPNTNECTLGGTAIKTFDKSFNETQKETIKRNCIEMSPSLSSAKTLRHLVGLRPARKEVRLKIETIINGREKTIKVIHNYGHGGAGVTLSLGCAKEVADLLNVVLNRHKL</sequence>
<evidence type="ECO:0000259" key="8">
    <source>
        <dbReference type="Pfam" id="PF01266"/>
    </source>
</evidence>
<dbReference type="Pfam" id="PF01266">
    <property type="entry name" value="DAO"/>
    <property type="match status" value="1"/>
</dbReference>
<organism evidence="9 10">
    <name type="scientific">Psylliodes chrysocephalus</name>
    <dbReference type="NCBI Taxonomy" id="3402493"/>
    <lineage>
        <taxon>Eukaryota</taxon>
        <taxon>Metazoa</taxon>
        <taxon>Ecdysozoa</taxon>
        <taxon>Arthropoda</taxon>
        <taxon>Hexapoda</taxon>
        <taxon>Insecta</taxon>
        <taxon>Pterygota</taxon>
        <taxon>Neoptera</taxon>
        <taxon>Endopterygota</taxon>
        <taxon>Coleoptera</taxon>
        <taxon>Polyphaga</taxon>
        <taxon>Cucujiformia</taxon>
        <taxon>Chrysomeloidea</taxon>
        <taxon>Chrysomelidae</taxon>
        <taxon>Galerucinae</taxon>
        <taxon>Alticini</taxon>
        <taxon>Psylliodes</taxon>
    </lineage>
</organism>
<gene>
    <name evidence="9" type="ORF">PSYICH_LOCUS8511</name>
</gene>
<keyword evidence="4" id="KW-0285">Flavoprotein</keyword>
<feature type="binding site" evidence="7">
    <location>
        <position position="311"/>
    </location>
    <ligand>
        <name>D-dopa</name>
        <dbReference type="ChEBI" id="CHEBI:149689"/>
    </ligand>
</feature>
<comment type="similarity">
    <text evidence="3">Belongs to the DAMOX/DASOX family.</text>
</comment>